<evidence type="ECO:0000313" key="2">
    <source>
        <dbReference type="EMBL" id="BAO32292.1"/>
    </source>
</evidence>
<dbReference type="KEGG" id="smar:SM39_0225"/>
<accession>A0AAT9ELU8</accession>
<feature type="transmembrane region" description="Helical" evidence="1">
    <location>
        <begin position="357"/>
        <end position="378"/>
    </location>
</feature>
<dbReference type="RefSeq" id="WP_041033428.1">
    <property type="nucleotide sequence ID" value="NZ_AP013063.1"/>
</dbReference>
<gene>
    <name evidence="2" type="ORF">SM39_0225</name>
</gene>
<evidence type="ECO:0000256" key="1">
    <source>
        <dbReference type="SAM" id="Phobius"/>
    </source>
</evidence>
<keyword evidence="1" id="KW-0472">Membrane</keyword>
<sequence>MTISFEALTDLYRRMEFRDECRVGTMSLSDQPECDLINTLLDDPREFGLSVETGTVAPGNTITLRITPPRSGLGLVFATYKILLNAPKHQCQEPAKYFILEAKFRNDDAEVPTFISNYRAILKFVDLLKETAAYFDVSTCQLVFLRKEVIKLSPLFSAETVQQLKCDCLGNLIACFNDDTHKDQKLDILIESIQAVCEGVDSQRMFAFLLDNIQRLHEKFLKGYRIYSSGFSYDKVMDQLRTAKVEEMGKIHKAFSDIQNHILGIPVASVVVATQFKEASTWSGQGITNTIILLGCIFAATLIWLALSNQMQSMRALSDEIEYKKKQVNKEYSFIKDDVEGVFSSIKTRLKTQKRTFWIIRGVLVIGIITALVVYCWYTKPVLDWIQLLMDKIFPSGGS</sequence>
<proteinExistence type="predicted"/>
<keyword evidence="1" id="KW-0812">Transmembrane</keyword>
<dbReference type="EMBL" id="AP013063">
    <property type="protein sequence ID" value="BAO32292.1"/>
    <property type="molecule type" value="Genomic_DNA"/>
</dbReference>
<reference evidence="2" key="1">
    <citation type="journal article" date="2014" name="Genome Biol. Evol.">
        <title>Genome evolution and plasticity of Serratia marcescens, an important multidrug-resistant nosocomial pathogen.</title>
        <authorList>
            <person name="Iguchi A."/>
            <person name="Nagaya Y."/>
            <person name="Pradel E."/>
            <person name="Ooka T."/>
            <person name="Ogura Y."/>
            <person name="Katsura K."/>
            <person name="Kurokawa K."/>
            <person name="Oshima K."/>
            <person name="Hattori M."/>
            <person name="Parkhill J."/>
            <person name="Sebaihia M."/>
            <person name="Coulthurst S.J."/>
            <person name="Gotoh N."/>
            <person name="Thomson N.R."/>
            <person name="Ewbank J.J."/>
            <person name="Hayashi T."/>
        </authorList>
    </citation>
    <scope>NUCLEOTIDE SEQUENCE</scope>
    <source>
        <strain evidence="2">SM39</strain>
    </source>
</reference>
<protein>
    <submittedName>
        <fullName evidence="2">Uncharacterized protein</fullName>
    </submittedName>
</protein>
<organism evidence="2">
    <name type="scientific">Serratia marcescens SM39</name>
    <dbReference type="NCBI Taxonomy" id="1334564"/>
    <lineage>
        <taxon>Bacteria</taxon>
        <taxon>Pseudomonadati</taxon>
        <taxon>Pseudomonadota</taxon>
        <taxon>Gammaproteobacteria</taxon>
        <taxon>Enterobacterales</taxon>
        <taxon>Yersiniaceae</taxon>
        <taxon>Serratia</taxon>
    </lineage>
</organism>
<name>A0AAT9ELU8_SERMA</name>
<dbReference type="AlphaFoldDB" id="A0AAT9ELU8"/>
<feature type="transmembrane region" description="Helical" evidence="1">
    <location>
        <begin position="286"/>
        <end position="307"/>
    </location>
</feature>
<keyword evidence="1" id="KW-1133">Transmembrane helix</keyword>